<feature type="region of interest" description="Disordered" evidence="4">
    <location>
        <begin position="841"/>
        <end position="888"/>
    </location>
</feature>
<gene>
    <name evidence="6" type="ORF">SmJEL517_g02674</name>
</gene>
<protein>
    <recommendedName>
        <fullName evidence="3">Autophagy-related protein 13</fullName>
    </recommendedName>
</protein>
<feature type="region of interest" description="Disordered" evidence="4">
    <location>
        <begin position="756"/>
        <end position="778"/>
    </location>
</feature>
<dbReference type="GO" id="GO:0000423">
    <property type="term" value="P:mitophagy"/>
    <property type="evidence" value="ECO:0007669"/>
    <property type="project" value="TreeGrafter"/>
</dbReference>
<reference evidence="6 7" key="1">
    <citation type="journal article" date="2019" name="Sci. Rep.">
        <title>Comparative genomics of chytrid fungi reveal insights into the obligate biotrophic and pathogenic lifestyle of Synchytrium endobioticum.</title>
        <authorList>
            <person name="van de Vossenberg B.T.L.H."/>
            <person name="Warris S."/>
            <person name="Nguyen H.D.T."/>
            <person name="van Gent-Pelzer M.P.E."/>
            <person name="Joly D.L."/>
            <person name="van de Geest H.C."/>
            <person name="Bonants P.J.M."/>
            <person name="Smith D.S."/>
            <person name="Levesque C.A."/>
            <person name="van der Lee T.A.J."/>
        </authorList>
    </citation>
    <scope>NUCLEOTIDE SEQUENCE [LARGE SCALE GENOMIC DNA]</scope>
    <source>
        <strain evidence="6 7">JEL517</strain>
    </source>
</reference>
<dbReference type="PANTHER" id="PTHR13430:SF4">
    <property type="entry name" value="AUTOPHAGY-RELATED PROTEIN 13"/>
    <property type="match status" value="1"/>
</dbReference>
<organism evidence="6 7">
    <name type="scientific">Synchytrium microbalum</name>
    <dbReference type="NCBI Taxonomy" id="1806994"/>
    <lineage>
        <taxon>Eukaryota</taxon>
        <taxon>Fungi</taxon>
        <taxon>Fungi incertae sedis</taxon>
        <taxon>Chytridiomycota</taxon>
        <taxon>Chytridiomycota incertae sedis</taxon>
        <taxon>Chytridiomycetes</taxon>
        <taxon>Synchytriales</taxon>
        <taxon>Synchytriaceae</taxon>
        <taxon>Synchytrium</taxon>
    </lineage>
</organism>
<evidence type="ECO:0000313" key="7">
    <source>
        <dbReference type="Proteomes" id="UP000319731"/>
    </source>
</evidence>
<evidence type="ECO:0000256" key="3">
    <source>
        <dbReference type="RuleBase" id="RU361214"/>
    </source>
</evidence>
<feature type="region of interest" description="Disordered" evidence="4">
    <location>
        <begin position="504"/>
        <end position="572"/>
    </location>
</feature>
<keyword evidence="7" id="KW-1185">Reference proteome</keyword>
<comment type="similarity">
    <text evidence="1 3">Belongs to the ATG13 family. Fungi subfamily.</text>
</comment>
<feature type="compositionally biased region" description="Low complexity" evidence="4">
    <location>
        <begin position="602"/>
        <end position="615"/>
    </location>
</feature>
<dbReference type="STRING" id="1806994.A0A507BZK4"/>
<feature type="compositionally biased region" description="Polar residues" evidence="4">
    <location>
        <begin position="357"/>
        <end position="403"/>
    </location>
</feature>
<sequence>MDLARTNSSYSNTASSDTASISSPNRSSQKAEQLIQQFYSKTAQCIVQARWTHPPPHSQSTSRSRKSTRVGELSGSTTSIGPDSARKSNKWFNLEIDELDALRDELKYWRVNAIPASSSLNVSSANSTAVSSPPLIIDLFLDLSNLGPAQAVTIRDEMSRRRRIPPEQLVSIDSNGRSVRKRTILLETWQLSLTGPVPSQPPELATVYKKAVMYFRSLYSFIRLMPSYRLFRRLKRSTNGGLGIGYRLSSRRTMPEDEAGLDQLHSTSDMRMGIAEYSFGTVDTAFGVFSLHVMYRLECDFSADDSEALLSSRLGDFDENYFSPRSLDSARDRRISESSRSRRDVLVERRVPEPEVSNLSQSPVFGSLPASRSNNRWTTDTATSPRGTVNPISHSINTTTSSYLPPHLRHNNSSSSSHGSPSHHPHFASRSGSPSPASEVFKVGTQTNAPLASYYRRSGVGNQSRRTSMQSSDMTYPPFMPFTPHSVGSLMAGDQDVMTMREPNMYFDGIDPPPFSTTHSPSIEEGAEEEGGHSNTSGRNDSMDGSKSSDQINRSPTHAETGGGEVMFGLEGGGVFGPPFDLAYGASGSGSSGHSRERKPISSSSSYSQSPSRSSQAPMVRRPSVVFPTSSAVAIRHSPSSSSSTPADITLPTLFTPGSSFAMHPGLWGSSLTSASPPPLVIMEHESARVYGEQRSAAGSFPHSSINNEVDEGSRSVSASYSTGARSNKLTNALARFQQLRDVNASFSASLNHLSASTMGLPPPPSASDGQDGLTRSETSMPYAMPFVEYAGASNSRESPPEQQQYAQNNNNFGGLRYRMTPSRSSELFENQVLEEEPGDIFPMESHDAEPQPSSKIQPPLSSNGRSGIQGSEPVPRLGHTPSSRQAYWQQQQQNMVPNYRQTAINNTTNSAVSMRNSLNGGLLPPFGPLPGFEEVSNSGSNNAGSGNSDEMLFNMSELDIGRSQ</sequence>
<dbReference type="EMBL" id="QEAO01000012">
    <property type="protein sequence ID" value="TPX34710.1"/>
    <property type="molecule type" value="Genomic_DNA"/>
</dbReference>
<feature type="compositionally biased region" description="Low complexity" evidence="4">
    <location>
        <begin position="922"/>
        <end position="949"/>
    </location>
</feature>
<comment type="caution">
    <text evidence="6">The sequence shown here is derived from an EMBL/GenBank/DDBJ whole genome shotgun (WGS) entry which is preliminary data.</text>
</comment>
<dbReference type="GO" id="GO:1990316">
    <property type="term" value="C:Atg1/ULK1 kinase complex"/>
    <property type="evidence" value="ECO:0007669"/>
    <property type="project" value="InterPro"/>
</dbReference>
<evidence type="ECO:0000256" key="2">
    <source>
        <dbReference type="ARBA" id="ARBA00023006"/>
    </source>
</evidence>
<feature type="region of interest" description="Disordered" evidence="4">
    <location>
        <begin position="793"/>
        <end position="819"/>
    </location>
</feature>
<feature type="region of interest" description="Disordered" evidence="4">
    <location>
        <begin position="587"/>
        <end position="623"/>
    </location>
</feature>
<dbReference type="Proteomes" id="UP000319731">
    <property type="component" value="Unassembled WGS sequence"/>
</dbReference>
<feature type="compositionally biased region" description="Polar residues" evidence="4">
    <location>
        <begin position="852"/>
        <end position="870"/>
    </location>
</feature>
<feature type="compositionally biased region" description="Low complexity" evidence="4">
    <location>
        <begin position="411"/>
        <end position="420"/>
    </location>
</feature>
<feature type="domain" description="Autophagy-related protein 13 N-terminal" evidence="5">
    <location>
        <begin position="35"/>
        <end position="301"/>
    </location>
</feature>
<dbReference type="Pfam" id="PF10033">
    <property type="entry name" value="ATG13"/>
    <property type="match status" value="1"/>
</dbReference>
<feature type="compositionally biased region" description="Polar residues" evidence="4">
    <location>
        <begin position="793"/>
        <end position="813"/>
    </location>
</feature>
<dbReference type="GeneID" id="42003899"/>
<feature type="compositionally biased region" description="Polar residues" evidence="4">
    <location>
        <begin position="715"/>
        <end position="724"/>
    </location>
</feature>
<feature type="compositionally biased region" description="Polar residues" evidence="4">
    <location>
        <begin position="533"/>
        <end position="558"/>
    </location>
</feature>
<feature type="region of interest" description="Disordered" evidence="4">
    <location>
        <begin position="1"/>
        <end position="32"/>
    </location>
</feature>
<proteinExistence type="inferred from homology"/>
<dbReference type="RefSeq" id="XP_031025388.1">
    <property type="nucleotide sequence ID" value="XM_031168602.1"/>
</dbReference>
<evidence type="ECO:0000256" key="4">
    <source>
        <dbReference type="SAM" id="MobiDB-lite"/>
    </source>
</evidence>
<accession>A0A507BZK4</accession>
<dbReference type="AlphaFoldDB" id="A0A507BZK4"/>
<feature type="region of interest" description="Disordered" evidence="4">
    <location>
        <begin position="452"/>
        <end position="476"/>
    </location>
</feature>
<dbReference type="InterPro" id="IPR018731">
    <property type="entry name" value="Atg13_N"/>
</dbReference>
<feature type="region of interest" description="Disordered" evidence="4">
    <location>
        <begin position="52"/>
        <end position="84"/>
    </location>
</feature>
<keyword evidence="2 3" id="KW-0072">Autophagy</keyword>
<name>A0A507BZK4_9FUNG</name>
<feature type="region of interest" description="Disordered" evidence="4">
    <location>
        <begin position="922"/>
        <end position="965"/>
    </location>
</feature>
<dbReference type="OrthoDB" id="70161at2759"/>
<dbReference type="InterPro" id="IPR036570">
    <property type="entry name" value="HORMA_dom_sf"/>
</dbReference>
<dbReference type="GO" id="GO:0000407">
    <property type="term" value="C:phagophore assembly site"/>
    <property type="evidence" value="ECO:0007669"/>
    <property type="project" value="TreeGrafter"/>
</dbReference>
<dbReference type="PANTHER" id="PTHR13430">
    <property type="match status" value="1"/>
</dbReference>
<dbReference type="GO" id="GO:0034727">
    <property type="term" value="P:piecemeal microautophagy of the nucleus"/>
    <property type="evidence" value="ECO:0007669"/>
    <property type="project" value="TreeGrafter"/>
</dbReference>
<feature type="region of interest" description="Disordered" evidence="4">
    <location>
        <begin position="698"/>
        <end position="724"/>
    </location>
</feature>
<dbReference type="GO" id="GO:0005829">
    <property type="term" value="C:cytosol"/>
    <property type="evidence" value="ECO:0007669"/>
    <property type="project" value="TreeGrafter"/>
</dbReference>
<dbReference type="GO" id="GO:0034497">
    <property type="term" value="P:protein localization to phagophore assembly site"/>
    <property type="evidence" value="ECO:0007669"/>
    <property type="project" value="TreeGrafter"/>
</dbReference>
<feature type="compositionally biased region" description="Polar residues" evidence="4">
    <location>
        <begin position="460"/>
        <end position="474"/>
    </location>
</feature>
<dbReference type="InterPro" id="IPR040182">
    <property type="entry name" value="ATG13"/>
</dbReference>
<evidence type="ECO:0000313" key="6">
    <source>
        <dbReference type="EMBL" id="TPX34710.1"/>
    </source>
</evidence>
<feature type="region of interest" description="Disordered" evidence="4">
    <location>
        <begin position="351"/>
        <end position="440"/>
    </location>
</feature>
<evidence type="ECO:0000256" key="1">
    <source>
        <dbReference type="ARBA" id="ARBA00005246"/>
    </source>
</evidence>
<evidence type="ECO:0000259" key="5">
    <source>
        <dbReference type="Pfam" id="PF10033"/>
    </source>
</evidence>
<feature type="compositionally biased region" description="Gly residues" evidence="4">
    <location>
        <begin position="561"/>
        <end position="572"/>
    </location>
</feature>
<dbReference type="Gene3D" id="3.30.900.10">
    <property type="entry name" value="HORMA domain"/>
    <property type="match status" value="1"/>
</dbReference>